<dbReference type="InterPro" id="IPR013249">
    <property type="entry name" value="RNA_pol_sigma70_r4_t2"/>
</dbReference>
<keyword evidence="9" id="KW-1185">Reference proteome</keyword>
<dbReference type="SUPFAM" id="SSF88659">
    <property type="entry name" value="Sigma3 and sigma4 domains of RNA polymerase sigma factors"/>
    <property type="match status" value="1"/>
</dbReference>
<dbReference type="InterPro" id="IPR014284">
    <property type="entry name" value="RNA_pol_sigma-70_dom"/>
</dbReference>
<keyword evidence="4" id="KW-0238">DNA-binding</keyword>
<gene>
    <name evidence="8" type="ORF">GCM10022288_19370</name>
</gene>
<evidence type="ECO:0000256" key="1">
    <source>
        <dbReference type="ARBA" id="ARBA00010641"/>
    </source>
</evidence>
<keyword evidence="3" id="KW-0731">Sigma factor</keyword>
<sequence length="202" mass="21925">MSDSQGGGSPAAALLAEPGTDIGLLRRLVAKDSDAFDLLYERHVRTVYRAALARVRSTPDAEEITQEVFVTLWRRAASIELVESLLPWLLATARYVALNRLRSDAARQAHLAEAELEARPDAGPTAEERFEQSRLADAIAAAVAGLSESDQAIYRLCIEDGVGYADAAARLGLTHGAVRNRLSRVRKALRGDLKDYQNGGRA</sequence>
<dbReference type="Pfam" id="PF04542">
    <property type="entry name" value="Sigma70_r2"/>
    <property type="match status" value="1"/>
</dbReference>
<dbReference type="Pfam" id="PF08281">
    <property type="entry name" value="Sigma70_r4_2"/>
    <property type="match status" value="1"/>
</dbReference>
<dbReference type="PANTHER" id="PTHR43133">
    <property type="entry name" value="RNA POLYMERASE ECF-TYPE SIGMA FACTO"/>
    <property type="match status" value="1"/>
</dbReference>
<evidence type="ECO:0000256" key="3">
    <source>
        <dbReference type="ARBA" id="ARBA00023082"/>
    </source>
</evidence>
<evidence type="ECO:0000259" key="7">
    <source>
        <dbReference type="Pfam" id="PF08281"/>
    </source>
</evidence>
<dbReference type="Gene3D" id="1.10.10.10">
    <property type="entry name" value="Winged helix-like DNA-binding domain superfamily/Winged helix DNA-binding domain"/>
    <property type="match status" value="1"/>
</dbReference>
<proteinExistence type="inferred from homology"/>
<name>A0ABP8ATN2_9MICO</name>
<dbReference type="InterPro" id="IPR013324">
    <property type="entry name" value="RNA_pol_sigma_r3/r4-like"/>
</dbReference>
<dbReference type="NCBIfam" id="TIGR02937">
    <property type="entry name" value="sigma70-ECF"/>
    <property type="match status" value="1"/>
</dbReference>
<feature type="domain" description="RNA polymerase sigma factor 70 region 4 type 2" evidence="7">
    <location>
        <begin position="137"/>
        <end position="189"/>
    </location>
</feature>
<feature type="domain" description="RNA polymerase sigma-70 region 2" evidence="6">
    <location>
        <begin position="39"/>
        <end position="105"/>
    </location>
</feature>
<keyword evidence="5" id="KW-0804">Transcription</keyword>
<comment type="similarity">
    <text evidence="1">Belongs to the sigma-70 factor family. ECF subfamily.</text>
</comment>
<evidence type="ECO:0000313" key="8">
    <source>
        <dbReference type="EMBL" id="GAA4190286.1"/>
    </source>
</evidence>
<reference evidence="9" key="1">
    <citation type="journal article" date="2019" name="Int. J. Syst. Evol. Microbiol.">
        <title>The Global Catalogue of Microorganisms (GCM) 10K type strain sequencing project: providing services to taxonomists for standard genome sequencing and annotation.</title>
        <authorList>
            <consortium name="The Broad Institute Genomics Platform"/>
            <consortium name="The Broad Institute Genome Sequencing Center for Infectious Disease"/>
            <person name="Wu L."/>
            <person name="Ma J."/>
        </authorList>
    </citation>
    <scope>NUCLEOTIDE SEQUENCE [LARGE SCALE GENOMIC DNA]</scope>
    <source>
        <strain evidence="9">JCM 17593</strain>
    </source>
</reference>
<evidence type="ECO:0000256" key="4">
    <source>
        <dbReference type="ARBA" id="ARBA00023125"/>
    </source>
</evidence>
<keyword evidence="2" id="KW-0805">Transcription regulation</keyword>
<organism evidence="8 9">
    <name type="scientific">Gryllotalpicola kribbensis</name>
    <dbReference type="NCBI Taxonomy" id="993084"/>
    <lineage>
        <taxon>Bacteria</taxon>
        <taxon>Bacillati</taxon>
        <taxon>Actinomycetota</taxon>
        <taxon>Actinomycetes</taxon>
        <taxon>Micrococcales</taxon>
        <taxon>Microbacteriaceae</taxon>
        <taxon>Gryllotalpicola</taxon>
    </lineage>
</organism>
<accession>A0ABP8ATN2</accession>
<dbReference type="InterPro" id="IPR036388">
    <property type="entry name" value="WH-like_DNA-bd_sf"/>
</dbReference>
<dbReference type="InterPro" id="IPR039425">
    <property type="entry name" value="RNA_pol_sigma-70-like"/>
</dbReference>
<evidence type="ECO:0000259" key="6">
    <source>
        <dbReference type="Pfam" id="PF04542"/>
    </source>
</evidence>
<dbReference type="SUPFAM" id="SSF88946">
    <property type="entry name" value="Sigma2 domain of RNA polymerase sigma factors"/>
    <property type="match status" value="1"/>
</dbReference>
<dbReference type="PANTHER" id="PTHR43133:SF8">
    <property type="entry name" value="RNA POLYMERASE SIGMA FACTOR HI_1459-RELATED"/>
    <property type="match status" value="1"/>
</dbReference>
<dbReference type="InterPro" id="IPR007627">
    <property type="entry name" value="RNA_pol_sigma70_r2"/>
</dbReference>
<dbReference type="RefSeq" id="WP_344776322.1">
    <property type="nucleotide sequence ID" value="NZ_BAABBX010000015.1"/>
</dbReference>
<evidence type="ECO:0000256" key="2">
    <source>
        <dbReference type="ARBA" id="ARBA00023015"/>
    </source>
</evidence>
<dbReference type="EMBL" id="BAABBX010000015">
    <property type="protein sequence ID" value="GAA4190286.1"/>
    <property type="molecule type" value="Genomic_DNA"/>
</dbReference>
<protein>
    <submittedName>
        <fullName evidence="8">Sigma-70 family RNA polymerase sigma factor</fullName>
    </submittedName>
</protein>
<comment type="caution">
    <text evidence="8">The sequence shown here is derived from an EMBL/GenBank/DDBJ whole genome shotgun (WGS) entry which is preliminary data.</text>
</comment>
<evidence type="ECO:0000256" key="5">
    <source>
        <dbReference type="ARBA" id="ARBA00023163"/>
    </source>
</evidence>
<dbReference type="Gene3D" id="1.10.1740.10">
    <property type="match status" value="1"/>
</dbReference>
<dbReference type="InterPro" id="IPR013325">
    <property type="entry name" value="RNA_pol_sigma_r2"/>
</dbReference>
<evidence type="ECO:0000313" key="9">
    <source>
        <dbReference type="Proteomes" id="UP001500213"/>
    </source>
</evidence>
<dbReference type="Proteomes" id="UP001500213">
    <property type="component" value="Unassembled WGS sequence"/>
</dbReference>